<dbReference type="Proteomes" id="UP000782241">
    <property type="component" value="Unassembled WGS sequence"/>
</dbReference>
<comment type="caution">
    <text evidence="2">The sequence shown here is derived from an EMBL/GenBank/DDBJ whole genome shotgun (WGS) entry which is preliminary data.</text>
</comment>
<proteinExistence type="predicted"/>
<sequence length="266" mass="29951">MVYNNQTTPPHTISQSGLEYPDFSNASHRQSTAAKTSFGSTSGSDSYGTLTTFTTRSTALGESSLDNEGLLSELSPLASWTQLGTPNAPFTQGDLNHRSYQDYWRWFNPLDMTPAELGQHIQDMTRYIQQSALPPTQNLAPENESFGVKVTYRNGHQSREALQFNDLLQPNFVPQAFLAKLREDSPSPIDILRTPPGYERWAFTPDGDMVPLECYLWAYLEYESPLVRFKASWVCLWVYHGTGAANDTKITLGHSYFTMLEEQAPM</sequence>
<evidence type="ECO:0000256" key="1">
    <source>
        <dbReference type="SAM" id="MobiDB-lite"/>
    </source>
</evidence>
<accession>A0A9P7H7Y7</accession>
<reference evidence="2" key="1">
    <citation type="submission" date="2021-04" db="EMBL/GenBank/DDBJ databases">
        <title>Draft genome of Fusarium avenaceum strain F156N33, isolated from an atmospheric sample in Virginia.</title>
        <authorList>
            <person name="Yang S."/>
            <person name="Vinatzer B.A."/>
            <person name="Coleman J."/>
        </authorList>
    </citation>
    <scope>NUCLEOTIDE SEQUENCE</scope>
    <source>
        <strain evidence="2">F156N33</strain>
    </source>
</reference>
<feature type="compositionally biased region" description="Polar residues" evidence="1">
    <location>
        <begin position="24"/>
        <end position="47"/>
    </location>
</feature>
<protein>
    <submittedName>
        <fullName evidence="2">Uncharacterized protein</fullName>
    </submittedName>
</protein>
<dbReference type="AlphaFoldDB" id="A0A9P7H7Y7"/>
<feature type="region of interest" description="Disordered" evidence="1">
    <location>
        <begin position="1"/>
        <end position="47"/>
    </location>
</feature>
<evidence type="ECO:0000313" key="2">
    <source>
        <dbReference type="EMBL" id="KAG5664622.1"/>
    </source>
</evidence>
<evidence type="ECO:0000313" key="3">
    <source>
        <dbReference type="Proteomes" id="UP000782241"/>
    </source>
</evidence>
<organism evidence="2 3">
    <name type="scientific">Fusarium avenaceum</name>
    <dbReference type="NCBI Taxonomy" id="40199"/>
    <lineage>
        <taxon>Eukaryota</taxon>
        <taxon>Fungi</taxon>
        <taxon>Dikarya</taxon>
        <taxon>Ascomycota</taxon>
        <taxon>Pezizomycotina</taxon>
        <taxon>Sordariomycetes</taxon>
        <taxon>Hypocreomycetidae</taxon>
        <taxon>Hypocreales</taxon>
        <taxon>Nectriaceae</taxon>
        <taxon>Fusarium</taxon>
        <taxon>Fusarium tricinctum species complex</taxon>
    </lineage>
</organism>
<name>A0A9P7H7Y7_9HYPO</name>
<gene>
    <name evidence="2" type="ORF">KAF25_008356</name>
</gene>
<feature type="compositionally biased region" description="Polar residues" evidence="1">
    <location>
        <begin position="1"/>
        <end position="17"/>
    </location>
</feature>
<dbReference type="EMBL" id="JAGPUO010000002">
    <property type="protein sequence ID" value="KAG5664622.1"/>
    <property type="molecule type" value="Genomic_DNA"/>
</dbReference>
<keyword evidence="3" id="KW-1185">Reference proteome</keyword>